<organism evidence="1 2">
    <name type="scientific">Novosphingobium beihaiensis</name>
    <dbReference type="NCBI Taxonomy" id="2930389"/>
    <lineage>
        <taxon>Bacteria</taxon>
        <taxon>Pseudomonadati</taxon>
        <taxon>Pseudomonadota</taxon>
        <taxon>Alphaproteobacteria</taxon>
        <taxon>Sphingomonadales</taxon>
        <taxon>Sphingomonadaceae</taxon>
        <taxon>Novosphingobium</taxon>
    </lineage>
</organism>
<evidence type="ECO:0000313" key="2">
    <source>
        <dbReference type="Proteomes" id="UP001202281"/>
    </source>
</evidence>
<sequence>MVMRHVGMRAAKENVRFGDWHLPCALRPLQRPAPATPPGALSGRGHSMISAITRPFRNLIEIIAAQNIKSLAFAACCQDMIS</sequence>
<dbReference type="Proteomes" id="UP001202281">
    <property type="component" value="Unassembled WGS sequence"/>
</dbReference>
<dbReference type="EMBL" id="JALHLG010000001">
    <property type="protein sequence ID" value="MCJ2185359.1"/>
    <property type="molecule type" value="Genomic_DNA"/>
</dbReference>
<gene>
    <name evidence="1" type="ORF">MTR66_00855</name>
</gene>
<proteinExistence type="predicted"/>
<reference evidence="1 2" key="1">
    <citation type="submission" date="2022-04" db="EMBL/GenBank/DDBJ databases">
        <title>Identification of a novel bacterium isolated from mangrove sediments.</title>
        <authorList>
            <person name="Pan X."/>
        </authorList>
    </citation>
    <scope>NUCLEOTIDE SEQUENCE [LARGE SCALE GENOMIC DNA]</scope>
    <source>
        <strain evidence="1 2">B2638</strain>
    </source>
</reference>
<name>A0ABT0BK01_9SPHN</name>
<accession>A0ABT0BK01</accession>
<keyword evidence="2" id="KW-1185">Reference proteome</keyword>
<protein>
    <submittedName>
        <fullName evidence="1">Uncharacterized protein</fullName>
    </submittedName>
</protein>
<evidence type="ECO:0000313" key="1">
    <source>
        <dbReference type="EMBL" id="MCJ2185359.1"/>
    </source>
</evidence>
<comment type="caution">
    <text evidence="1">The sequence shown here is derived from an EMBL/GenBank/DDBJ whole genome shotgun (WGS) entry which is preliminary data.</text>
</comment>